<dbReference type="STRING" id="1423755.FC40_GL001459"/>
<evidence type="ECO:0000256" key="4">
    <source>
        <dbReference type="ARBA" id="ARBA00022801"/>
    </source>
</evidence>
<dbReference type="InterPro" id="IPR038726">
    <property type="entry name" value="PDDEXK_AddAB-type"/>
</dbReference>
<comment type="caution">
    <text evidence="13">The sequence shown here is derived from an EMBL/GenBank/DDBJ whole genome shotgun (WGS) entry which is preliminary data.</text>
</comment>
<dbReference type="SUPFAM" id="SSF52540">
    <property type="entry name" value="P-loop containing nucleoside triphosphate hydrolases"/>
    <property type="match status" value="1"/>
</dbReference>
<evidence type="ECO:0000256" key="9">
    <source>
        <dbReference type="ARBA" id="ARBA00023204"/>
    </source>
</evidence>
<dbReference type="EMBL" id="AZGD01000037">
    <property type="protein sequence ID" value="KRM19610.1"/>
    <property type="molecule type" value="Genomic_DNA"/>
</dbReference>
<keyword evidence="6 10" id="KW-0269">Exonuclease</keyword>
<evidence type="ECO:0000256" key="2">
    <source>
        <dbReference type="ARBA" id="ARBA00022741"/>
    </source>
</evidence>
<keyword evidence="8 10" id="KW-0238">DNA-binding</keyword>
<evidence type="ECO:0000313" key="14">
    <source>
        <dbReference type="Proteomes" id="UP000051054"/>
    </source>
</evidence>
<dbReference type="eggNOG" id="COG3857">
    <property type="taxonomic scope" value="Bacteria"/>
</dbReference>
<dbReference type="EC" id="3.1.-.-" evidence="10"/>
<comment type="cofactor">
    <cofactor evidence="10">
        <name>Mg(2+)</name>
        <dbReference type="ChEBI" id="CHEBI:18420"/>
    </cofactor>
</comment>
<sequence length="1188" mass="138034">MSLGFVLGDATKNHRLTLMQQLEKWKQENPQGKFFYLVPNHIKFGTEITLLDYLRKQGEEKGLYAANNVQIFSFTRLAWYFMKDTAIYQTPRISAAGLNMLVYRLLKDHSDELTIFKGEETQPGFISQLVSQLIELQTACISQEDLKNLEDTLNQTKKSQEVSAKLHDLQIIYHDFIQKTQGKYLKNTDILPELAQYLQAEDLSNSYFLIESFSQFTSQEQQVLSVLLKRAKEVRVGLVLDHKVTAKEDLSDAQTLFSRSERLYYQLYQQARKNNIPVVIDQYASENRIQSPDLRDLAKYWQESTDLGKITPNTRSINDIKVIKADTRMTEVRTIAARIKQAVTLKGYHYSDFLLLTRHLDKYKNILEPVFEEFEIPLFLDLQKTMTNHPLVELLNALFAVKKRHYRYQDMMRLLKTELLIPKINGEYMIKPKFREYLDLTENLVLKFGYEGSSWIRKKDWVYYRMGMTDFGTRTDQEDQRTKEVNILRHFIKEILPPFFKRLDSAENGMQAAQYLMEFLLENGVAEQLTQWRNQALEIGDTINADKPEQVWNLFCVLMDEYVQTLGDTEFDEDDFINLLGTGFEGASYSQVPSYIDQVIVSESGMVQSNDRKITFMFGSTDMVMPDRIQKESLLNDNDRKEIIPQLNDEQYLMDTAENMMAQEPYLNYLAFMTPIEQLYLMYPTAGASEEGLRISPYLERIIKHFKLKVHEVNSSPNLLEQKLVDYVANKRTTLSNLIKVARVAKDEGEILPPYWGYIYQRLREDGNYRDLTALLMSGISYSNQPEQLKVDYVEQLYGKTLSTSISKFEDFFANHYEYFLKYGLKLNERDVFELSAANTGEFFHTALDMLMKQLKADNVKIADLDKELFNRYMAGILDTISLEPQFQILHSSNRMEFLLKQLKQTVHQIGWGLRNKGKRTKMQTLGTEVLFGHVGADKGLKALSYPIDQIHKVNVRGKIDRIDQMIIDNQTYLGIVDYKSSRHNFDYQDAYYGLAMQMLTYLNALMENADLLLDEQSLVSEPKPAGAVYMHLKNPVLKKKDIINKDIDDAMLKEYKYQGLILNETELLDNLDLTLDGSAFSSIYPIRRKKDGSYSGDIITFDDLRLLMQHNKKLITDAAKLIYQGDVAMNPVMWPDKRTALQYSPYKAIMQFDELLGNRYHRISKHTNQEIMDLIAKEQKGGQIDGI</sequence>
<evidence type="ECO:0000313" key="13">
    <source>
        <dbReference type="EMBL" id="KRM19610.1"/>
    </source>
</evidence>
<keyword evidence="7 10" id="KW-0067">ATP-binding</keyword>
<comment type="similarity">
    <text evidence="10">Belongs to the helicase family. AddB/RexB type 2 subfamily.</text>
</comment>
<dbReference type="GO" id="GO:0005524">
    <property type="term" value="F:ATP binding"/>
    <property type="evidence" value="ECO:0007669"/>
    <property type="project" value="UniProtKB-UniRule"/>
</dbReference>
<keyword evidence="5 10" id="KW-0347">Helicase</keyword>
<evidence type="ECO:0000256" key="10">
    <source>
        <dbReference type="HAMAP-Rule" id="MF_01453"/>
    </source>
</evidence>
<accession>A0A0R1WNY4</accession>
<name>A0A0R1WNY4_9LACO</name>
<dbReference type="Pfam" id="PF12705">
    <property type="entry name" value="PDDEXK_1"/>
    <property type="match status" value="1"/>
</dbReference>
<evidence type="ECO:0000256" key="5">
    <source>
        <dbReference type="ARBA" id="ARBA00022806"/>
    </source>
</evidence>
<evidence type="ECO:0000259" key="12">
    <source>
        <dbReference type="Pfam" id="PF21445"/>
    </source>
</evidence>
<keyword evidence="14" id="KW-1185">Reference proteome</keyword>
<comment type="subunit">
    <text evidence="10">Heterodimer of AddA and RexB.</text>
</comment>
<protein>
    <recommendedName>
        <fullName evidence="10">ATP-dependent helicase/deoxyribonuclease subunit B</fullName>
        <ecNumber evidence="10">3.1.-.-</ecNumber>
    </recommendedName>
    <alternativeName>
        <fullName evidence="10">ATP-dependent helicase/nuclease subunit RexB</fullName>
    </alternativeName>
</protein>
<dbReference type="PANTHER" id="PTHR30591">
    <property type="entry name" value="RECBCD ENZYME SUBUNIT RECC"/>
    <property type="match status" value="1"/>
</dbReference>
<dbReference type="Proteomes" id="UP000051054">
    <property type="component" value="Unassembled WGS sequence"/>
</dbReference>
<dbReference type="GO" id="GO:0008409">
    <property type="term" value="F:5'-3' exonuclease activity"/>
    <property type="evidence" value="ECO:0007669"/>
    <property type="project" value="UniProtKB-UniRule"/>
</dbReference>
<dbReference type="GO" id="GO:0016817">
    <property type="term" value="F:hydrolase activity, acting on acid anhydrides"/>
    <property type="evidence" value="ECO:0007669"/>
    <property type="project" value="InterPro"/>
</dbReference>
<reference evidence="13 14" key="1">
    <citation type="journal article" date="2015" name="Genome Announc.">
        <title>Expanding the biotechnology potential of lactobacilli through comparative genomics of 213 strains and associated genera.</title>
        <authorList>
            <person name="Sun Z."/>
            <person name="Harris H.M."/>
            <person name="McCann A."/>
            <person name="Guo C."/>
            <person name="Argimon S."/>
            <person name="Zhang W."/>
            <person name="Yang X."/>
            <person name="Jeffery I.B."/>
            <person name="Cooney J.C."/>
            <person name="Kagawa T.F."/>
            <person name="Liu W."/>
            <person name="Song Y."/>
            <person name="Salvetti E."/>
            <person name="Wrobel A."/>
            <person name="Rasinkangas P."/>
            <person name="Parkhill J."/>
            <person name="Rea M.C."/>
            <person name="O'Sullivan O."/>
            <person name="Ritari J."/>
            <person name="Douillard F.P."/>
            <person name="Paul Ross R."/>
            <person name="Yang R."/>
            <person name="Briner A.E."/>
            <person name="Felis G.E."/>
            <person name="de Vos W.M."/>
            <person name="Barrangou R."/>
            <person name="Klaenhammer T.R."/>
            <person name="Caufield P.W."/>
            <person name="Cui Y."/>
            <person name="Zhang H."/>
            <person name="O'Toole P.W."/>
        </authorList>
    </citation>
    <scope>NUCLEOTIDE SEQUENCE [LARGE SCALE GENOMIC DNA]</scope>
    <source>
        <strain evidence="13 14">DSM 18933</strain>
    </source>
</reference>
<evidence type="ECO:0000256" key="7">
    <source>
        <dbReference type="ARBA" id="ARBA00022840"/>
    </source>
</evidence>
<dbReference type="PANTHER" id="PTHR30591:SF1">
    <property type="entry name" value="RECBCD ENZYME SUBUNIT RECC"/>
    <property type="match status" value="1"/>
</dbReference>
<dbReference type="RefSeq" id="WP_025021750.1">
    <property type="nucleotide sequence ID" value="NZ_AZGD01000037.1"/>
</dbReference>
<keyword evidence="3 10" id="KW-0227">DNA damage</keyword>
<evidence type="ECO:0000256" key="8">
    <source>
        <dbReference type="ARBA" id="ARBA00023125"/>
    </source>
</evidence>
<comment type="caution">
    <text evidence="10">Lacks conserved residue(s) required for the propagation of feature annotation.</text>
</comment>
<dbReference type="GO" id="GO:0003690">
    <property type="term" value="F:double-stranded DNA binding"/>
    <property type="evidence" value="ECO:0007669"/>
    <property type="project" value="UniProtKB-UniRule"/>
</dbReference>
<feature type="domain" description="PD-(D/E)XK endonuclease-like" evidence="11">
    <location>
        <begin position="804"/>
        <end position="1047"/>
    </location>
</feature>
<dbReference type="Pfam" id="PF21445">
    <property type="entry name" value="ADDB_N"/>
    <property type="match status" value="1"/>
</dbReference>
<keyword evidence="4 10" id="KW-0378">Hydrolase</keyword>
<keyword evidence="1 10" id="KW-0540">Nuclease</keyword>
<keyword evidence="2 10" id="KW-0547">Nucleotide-binding</keyword>
<gene>
    <name evidence="10" type="primary">rexB</name>
    <name evidence="13" type="ORF">FC40_GL001459</name>
</gene>
<comment type="function">
    <text evidence="10">The heterodimer acts as both an ATP-dependent DNA helicase and an ATP-dependent, dual-direction single-stranded exonuclease. Recognizes the chi site generating a DNA molecule suitable for the initiation of homologous recombination. This subunit has 5' -&gt; 3' nuclease activity but not helicase activity.</text>
</comment>
<evidence type="ECO:0000256" key="6">
    <source>
        <dbReference type="ARBA" id="ARBA00022839"/>
    </source>
</evidence>
<dbReference type="InterPro" id="IPR049035">
    <property type="entry name" value="ADDB_N"/>
</dbReference>
<dbReference type="HAMAP" id="MF_01453">
    <property type="entry name" value="AddB_type2"/>
    <property type="match status" value="1"/>
</dbReference>
<dbReference type="GO" id="GO:0004386">
    <property type="term" value="F:helicase activity"/>
    <property type="evidence" value="ECO:0007669"/>
    <property type="project" value="UniProtKB-KW"/>
</dbReference>
<evidence type="ECO:0000256" key="3">
    <source>
        <dbReference type="ARBA" id="ARBA00022763"/>
    </source>
</evidence>
<comment type="miscellaneous">
    <text evidence="10">Despite having helicase-like domains, this subunit does not have helicase activity.</text>
</comment>
<evidence type="ECO:0000256" key="1">
    <source>
        <dbReference type="ARBA" id="ARBA00022722"/>
    </source>
</evidence>
<dbReference type="GO" id="GO:0000724">
    <property type="term" value="P:double-strand break repair via homologous recombination"/>
    <property type="evidence" value="ECO:0007669"/>
    <property type="project" value="UniProtKB-UniRule"/>
</dbReference>
<evidence type="ECO:0000259" key="11">
    <source>
        <dbReference type="Pfam" id="PF12705"/>
    </source>
</evidence>
<dbReference type="Gene3D" id="3.40.50.300">
    <property type="entry name" value="P-loop containing nucleotide triphosphate hydrolases"/>
    <property type="match status" value="4"/>
</dbReference>
<dbReference type="OrthoDB" id="9758506at2"/>
<dbReference type="InterPro" id="IPR027417">
    <property type="entry name" value="P-loop_NTPase"/>
</dbReference>
<dbReference type="AlphaFoldDB" id="A0A0R1WNY4"/>
<keyword evidence="9 10" id="KW-0234">DNA repair</keyword>
<feature type="domain" description="ATP-dependent helicase/deoxyribonuclease subunit B N-terminal" evidence="12">
    <location>
        <begin position="5"/>
        <end position="297"/>
    </location>
</feature>
<dbReference type="PATRIC" id="fig|1423755.3.peg.1548"/>
<proteinExistence type="inferred from homology"/>
<dbReference type="InterPro" id="IPR014141">
    <property type="entry name" value="DNA_helicase_suRexB"/>
</dbReference>
<organism evidence="13 14">
    <name type="scientific">Ligilactobacillus hayakitensis DSM 18933 = JCM 14209</name>
    <dbReference type="NCBI Taxonomy" id="1423755"/>
    <lineage>
        <taxon>Bacteria</taxon>
        <taxon>Bacillati</taxon>
        <taxon>Bacillota</taxon>
        <taxon>Bacilli</taxon>
        <taxon>Lactobacillales</taxon>
        <taxon>Lactobacillaceae</taxon>
        <taxon>Ligilactobacillus</taxon>
    </lineage>
</organism>